<dbReference type="PANTHER" id="PTHR43792">
    <property type="entry name" value="GNAT FAMILY, PUTATIVE (AFU_ORTHOLOGUE AFUA_3G00765)-RELATED-RELATED"/>
    <property type="match status" value="1"/>
</dbReference>
<dbReference type="SUPFAM" id="SSF55729">
    <property type="entry name" value="Acyl-CoA N-acyltransferases (Nat)"/>
    <property type="match status" value="1"/>
</dbReference>
<dbReference type="GO" id="GO:0016747">
    <property type="term" value="F:acyltransferase activity, transferring groups other than amino-acyl groups"/>
    <property type="evidence" value="ECO:0007669"/>
    <property type="project" value="InterPro"/>
</dbReference>
<dbReference type="EMBL" id="DTQM01000102">
    <property type="protein sequence ID" value="HGC42658.1"/>
    <property type="molecule type" value="Genomic_DNA"/>
</dbReference>
<organism evidence="2">
    <name type="scientific">Acidicaldus sp</name>
    <dbReference type="NCBI Taxonomy" id="1872105"/>
    <lineage>
        <taxon>Bacteria</taxon>
        <taxon>Pseudomonadati</taxon>
        <taxon>Pseudomonadota</taxon>
        <taxon>Alphaproteobacteria</taxon>
        <taxon>Acetobacterales</taxon>
        <taxon>Acetobacteraceae</taxon>
        <taxon>Acidicaldus</taxon>
    </lineage>
</organism>
<evidence type="ECO:0000259" key="1">
    <source>
        <dbReference type="PROSITE" id="PS51186"/>
    </source>
</evidence>
<dbReference type="InterPro" id="IPR051531">
    <property type="entry name" value="N-acetyltransferase"/>
</dbReference>
<dbReference type="PROSITE" id="PS51186">
    <property type="entry name" value="GNAT"/>
    <property type="match status" value="1"/>
</dbReference>
<dbReference type="PANTHER" id="PTHR43792:SF1">
    <property type="entry name" value="N-ACETYLTRANSFERASE DOMAIN-CONTAINING PROTEIN"/>
    <property type="match status" value="1"/>
</dbReference>
<proteinExistence type="predicted"/>
<dbReference type="InterPro" id="IPR000182">
    <property type="entry name" value="GNAT_dom"/>
</dbReference>
<feature type="domain" description="N-acetyltransferase" evidence="1">
    <location>
        <begin position="7"/>
        <end position="162"/>
    </location>
</feature>
<gene>
    <name evidence="2" type="ORF">ENY07_05485</name>
</gene>
<sequence>MLGTGRLLLCPVSGADLADLIALKADPRVFAVMQGGVRLAQRTMAELADDIAFWARRGVGMWSARLRADRRFVGIAGVMERADGLGLALRFALWPEARGQGLAREAAGAVLRFAHEEAGIARLIAVARADNFASRMVLGGIGMREVSHFMRAGTLLLVYQSDRLPFA</sequence>
<dbReference type="InterPro" id="IPR016181">
    <property type="entry name" value="Acyl_CoA_acyltransferase"/>
</dbReference>
<reference evidence="2" key="1">
    <citation type="journal article" date="2020" name="mSystems">
        <title>Genome- and Community-Level Interaction Insights into Carbon Utilization and Element Cycling Functions of Hydrothermarchaeota in Hydrothermal Sediment.</title>
        <authorList>
            <person name="Zhou Z."/>
            <person name="Liu Y."/>
            <person name="Xu W."/>
            <person name="Pan J."/>
            <person name="Luo Z.H."/>
            <person name="Li M."/>
        </authorList>
    </citation>
    <scope>NUCLEOTIDE SEQUENCE</scope>
    <source>
        <strain evidence="2">SpSt-997</strain>
    </source>
</reference>
<accession>A0A8J4M624</accession>
<dbReference type="Gene3D" id="3.40.630.30">
    <property type="match status" value="1"/>
</dbReference>
<name>A0A8J4M624_9PROT</name>
<protein>
    <submittedName>
        <fullName evidence="2">N-acetyltransferase</fullName>
    </submittedName>
</protein>
<dbReference type="Pfam" id="PF13302">
    <property type="entry name" value="Acetyltransf_3"/>
    <property type="match status" value="1"/>
</dbReference>
<evidence type="ECO:0000313" key="2">
    <source>
        <dbReference type="EMBL" id="HGC42658.1"/>
    </source>
</evidence>
<dbReference type="AlphaFoldDB" id="A0A8J4M624"/>
<comment type="caution">
    <text evidence="2">The sequence shown here is derived from an EMBL/GenBank/DDBJ whole genome shotgun (WGS) entry which is preliminary data.</text>
</comment>